<evidence type="ECO:0000256" key="3">
    <source>
        <dbReference type="ARBA" id="ARBA00022801"/>
    </source>
</evidence>
<feature type="compositionally biased region" description="Polar residues" evidence="5">
    <location>
        <begin position="1028"/>
        <end position="1042"/>
    </location>
</feature>
<dbReference type="InterPro" id="IPR001878">
    <property type="entry name" value="Znf_CCHC"/>
</dbReference>
<dbReference type="Pfam" id="PF07727">
    <property type="entry name" value="RVT_2"/>
    <property type="match status" value="1"/>
</dbReference>
<evidence type="ECO:0000256" key="4">
    <source>
        <dbReference type="PROSITE-ProRule" id="PRU00047"/>
    </source>
</evidence>
<dbReference type="Pfam" id="PF14223">
    <property type="entry name" value="Retrotran_gag_2"/>
    <property type="match status" value="1"/>
</dbReference>
<name>A0ABQ4XGW2_9ASTR</name>
<evidence type="ECO:0000259" key="7">
    <source>
        <dbReference type="PROSITE" id="PS50994"/>
    </source>
</evidence>
<gene>
    <name evidence="8" type="ORF">Tco_0679088</name>
</gene>
<protein>
    <submittedName>
        <fullName evidence="8">Ribonuclease H-like domain-containing protein</fullName>
    </submittedName>
</protein>
<evidence type="ECO:0000259" key="6">
    <source>
        <dbReference type="PROSITE" id="PS50158"/>
    </source>
</evidence>
<accession>A0ABQ4XGW2</accession>
<dbReference type="InterPro" id="IPR054722">
    <property type="entry name" value="PolX-like_BBD"/>
</dbReference>
<dbReference type="InterPro" id="IPR036875">
    <property type="entry name" value="Znf_CCHC_sf"/>
</dbReference>
<keyword evidence="9" id="KW-1185">Reference proteome</keyword>
<dbReference type="InterPro" id="IPR012337">
    <property type="entry name" value="RNaseH-like_sf"/>
</dbReference>
<evidence type="ECO:0000313" key="8">
    <source>
        <dbReference type="EMBL" id="GJS64524.1"/>
    </source>
</evidence>
<dbReference type="Gene3D" id="3.30.420.10">
    <property type="entry name" value="Ribonuclease H-like superfamily/Ribonuclease H"/>
    <property type="match status" value="1"/>
</dbReference>
<reference evidence="8" key="1">
    <citation type="journal article" date="2022" name="Int. J. Mol. Sci.">
        <title>Draft Genome of Tanacetum Coccineum: Genomic Comparison of Closely Related Tanacetum-Family Plants.</title>
        <authorList>
            <person name="Yamashiro T."/>
            <person name="Shiraishi A."/>
            <person name="Nakayama K."/>
            <person name="Satake H."/>
        </authorList>
    </citation>
    <scope>NUCLEOTIDE SEQUENCE</scope>
</reference>
<dbReference type="InterPro" id="IPR001584">
    <property type="entry name" value="Integrase_cat-core"/>
</dbReference>
<reference evidence="8" key="2">
    <citation type="submission" date="2022-01" db="EMBL/GenBank/DDBJ databases">
        <authorList>
            <person name="Yamashiro T."/>
            <person name="Shiraishi A."/>
            <person name="Satake H."/>
            <person name="Nakayama K."/>
        </authorList>
    </citation>
    <scope>NUCLEOTIDE SEQUENCE</scope>
</reference>
<dbReference type="PANTHER" id="PTHR42648:SF32">
    <property type="entry name" value="RIBONUCLEASE H-LIKE DOMAIN, GAG-PRE-INTEGRASE DOMAIN PROTEIN-RELATED"/>
    <property type="match status" value="1"/>
</dbReference>
<feature type="region of interest" description="Disordered" evidence="5">
    <location>
        <begin position="999"/>
        <end position="1045"/>
    </location>
</feature>
<proteinExistence type="predicted"/>
<evidence type="ECO:0000256" key="1">
    <source>
        <dbReference type="ARBA" id="ARBA00022670"/>
    </source>
</evidence>
<keyword evidence="2" id="KW-0479">Metal-binding</keyword>
<feature type="domain" description="CCHC-type" evidence="6">
    <location>
        <begin position="371"/>
        <end position="386"/>
    </location>
</feature>
<evidence type="ECO:0000256" key="5">
    <source>
        <dbReference type="SAM" id="MobiDB-lite"/>
    </source>
</evidence>
<dbReference type="PANTHER" id="PTHR42648">
    <property type="entry name" value="TRANSPOSASE, PUTATIVE-RELATED"/>
    <property type="match status" value="1"/>
</dbReference>
<dbReference type="Gene3D" id="4.10.60.10">
    <property type="entry name" value="Zinc finger, CCHC-type"/>
    <property type="match status" value="1"/>
</dbReference>
<dbReference type="SMART" id="SM00343">
    <property type="entry name" value="ZnF_C2HC"/>
    <property type="match status" value="2"/>
</dbReference>
<dbReference type="Pfam" id="PF00665">
    <property type="entry name" value="rve"/>
    <property type="match status" value="1"/>
</dbReference>
<dbReference type="Proteomes" id="UP001151760">
    <property type="component" value="Unassembled WGS sequence"/>
</dbReference>
<dbReference type="SUPFAM" id="SSF57756">
    <property type="entry name" value="Retrovirus zinc finger-like domains"/>
    <property type="match status" value="1"/>
</dbReference>
<dbReference type="InterPro" id="IPR013103">
    <property type="entry name" value="RVT_2"/>
</dbReference>
<sequence length="1339" mass="153128">MTPELHRQFENYSPYEMLKELKSMFEKQAGVERFDLIQTFHACKQEEGKPVAAYVLKMKGYVEQLERLSYVLPQDLSVGLILNGLTSDFAGFVRNYNMHNMRKTIDELHDMLIEYEKAKEKGKANGKGKDKQVYIPKPKNLKPSAKEYPAKMTSARLQRGNTTTTLTVKLYILNPGDYDLWLMRIEQYFLMTDYSLQEVIKNGNKVLKRTVGETEQEYEPTTAEEKQDMRNEMKARGTLLMALPNKDQLKFHSYKDAKLLMEAIEKSSETMDETFDRLQKLITQLEIQGEIITQEDMNLKLLRSLPSESIAAQIEAITLHFEVSAAHNHSNPTSGDTLVDAYVARRFIKRTGRQLDVNGQRVGFDISKVECYNCHKYGHFARECKNALGPPVIEDWNSDDESEVEIIPKDKTVSSSTEKIKLDKTARETVQKIETFKQNKHYPRGNQRNWNNLISQRLGSDFKMINKACFVCGSFEHLHYVCDKKVIRPVWNNSRMVNHKNFANRMTHPHPNRRFVPQAVLTRFGKINIAGARINTAVRPVNTAGSKPTVNHPRSISNTYKKGYSQVTRPFNTNKNSIFNKTVNTVRVKDTTARYRAVGNPQQKEYKEKEVIDSGCSRHMTGNKCYLTEYEDYDGGFVSFGDGKGRISRKVKLLDESQVLLRVPRKDNIYSVDLKSVVPTKGKQHKASCKAKLVNSISKPLQMLHMDLFGLTNFKSLIKKKSYCLIVTDDFSRFSWVFFLATKDETSGILKTFITEIENQLDHKVKVIRCDNGTEFKNSVMNQFCEMKGIKREFSVARTPQQNGVAERRNRTQIEAVRTMLVDSKLPTTFWAEAVNNACYVLNSVLVIKPHNKTPYELIRRRTPLIDFTKPFGYHVTILNTREQSRPSLKWKAADGFFVGYSVVSKVVRVFNKRTRITRKVEENLHINFLENKPNVTRSGPEWLFDTDSLTKSMNYEPVTARNQTNSDAGIETNVNVGQARQEKASDHEYIMLPLMLSNSPLSSSTQSTDDKDADEVPDKGDDDKESYANSTNRDSTASPSVSIAGPSINIASKNINTGSPNINTASPIPNDSSIQSLENTGIFDDAHDDREIGAEADLNNLDTTMNVSLIPTTRIHKDHPKDQIIGDINSATQTRRMTKISEEHAMVSYIKKQRRTNHKDYQNCLFACFLSQIEPKKVIQALTDPSWIEAMQEELLQFKLQKVWTLVDLPKGKRAIGTKWVYRNKKDERGIVVRNKARLVAQGYTQEEGIDYDEVFAPVARIEAIRLFLAYASFMGLIVYQMDVKSAFLYGTIEEEVYVCQPPGFEDPQFPDKVYKVDKLYMVYIKLLKPGMKHCLPT</sequence>
<feature type="domain" description="Integrase catalytic" evidence="7">
    <location>
        <begin position="696"/>
        <end position="863"/>
    </location>
</feature>
<keyword evidence="1" id="KW-0645">Protease</keyword>
<keyword evidence="3" id="KW-0378">Hydrolase</keyword>
<dbReference type="InterPro" id="IPR036397">
    <property type="entry name" value="RNaseH_sf"/>
</dbReference>
<comment type="caution">
    <text evidence="8">The sequence shown here is derived from an EMBL/GenBank/DDBJ whole genome shotgun (WGS) entry which is preliminary data.</text>
</comment>
<keyword evidence="4" id="KW-0863">Zinc-finger</keyword>
<dbReference type="PROSITE" id="PS50158">
    <property type="entry name" value="ZF_CCHC"/>
    <property type="match status" value="1"/>
</dbReference>
<evidence type="ECO:0000256" key="2">
    <source>
        <dbReference type="ARBA" id="ARBA00022723"/>
    </source>
</evidence>
<dbReference type="EMBL" id="BQNB010009511">
    <property type="protein sequence ID" value="GJS64524.1"/>
    <property type="molecule type" value="Genomic_DNA"/>
</dbReference>
<dbReference type="Pfam" id="PF22936">
    <property type="entry name" value="Pol_BBD"/>
    <property type="match status" value="1"/>
</dbReference>
<dbReference type="InterPro" id="IPR039537">
    <property type="entry name" value="Retrotran_Ty1/copia-like"/>
</dbReference>
<organism evidence="8 9">
    <name type="scientific">Tanacetum coccineum</name>
    <dbReference type="NCBI Taxonomy" id="301880"/>
    <lineage>
        <taxon>Eukaryota</taxon>
        <taxon>Viridiplantae</taxon>
        <taxon>Streptophyta</taxon>
        <taxon>Embryophyta</taxon>
        <taxon>Tracheophyta</taxon>
        <taxon>Spermatophyta</taxon>
        <taxon>Magnoliopsida</taxon>
        <taxon>eudicotyledons</taxon>
        <taxon>Gunneridae</taxon>
        <taxon>Pentapetalae</taxon>
        <taxon>asterids</taxon>
        <taxon>campanulids</taxon>
        <taxon>Asterales</taxon>
        <taxon>Asteraceae</taxon>
        <taxon>Asteroideae</taxon>
        <taxon>Anthemideae</taxon>
        <taxon>Anthemidinae</taxon>
        <taxon>Tanacetum</taxon>
    </lineage>
</organism>
<dbReference type="SUPFAM" id="SSF53098">
    <property type="entry name" value="Ribonuclease H-like"/>
    <property type="match status" value="1"/>
</dbReference>
<feature type="compositionally biased region" description="Basic and acidic residues" evidence="5">
    <location>
        <begin position="1009"/>
        <end position="1027"/>
    </location>
</feature>
<evidence type="ECO:0000313" key="9">
    <source>
        <dbReference type="Proteomes" id="UP001151760"/>
    </source>
</evidence>
<keyword evidence="4" id="KW-0862">Zinc</keyword>
<dbReference type="PROSITE" id="PS50994">
    <property type="entry name" value="INTEGRASE"/>
    <property type="match status" value="1"/>
</dbReference>